<feature type="compositionally biased region" description="Polar residues" evidence="5">
    <location>
        <begin position="529"/>
        <end position="540"/>
    </location>
</feature>
<dbReference type="Proteomes" id="UP000002494">
    <property type="component" value="Chromosome 7"/>
</dbReference>
<dbReference type="InterPro" id="IPR011011">
    <property type="entry name" value="Znf_FYVE_PHD"/>
</dbReference>
<dbReference type="GeneID" id="300117"/>
<reference evidence="7" key="2">
    <citation type="submission" date="2025-08" db="UniProtKB">
        <authorList>
            <consortium name="Ensembl"/>
        </authorList>
    </citation>
    <scope>IDENTIFICATION</scope>
    <source>
        <strain evidence="7">Brown Norway</strain>
    </source>
</reference>
<feature type="compositionally biased region" description="Low complexity" evidence="5">
    <location>
        <begin position="54"/>
        <end position="63"/>
    </location>
</feature>
<evidence type="ECO:0000256" key="4">
    <source>
        <dbReference type="PROSITE-ProRule" id="PRU00146"/>
    </source>
</evidence>
<protein>
    <submittedName>
        <fullName evidence="7">PHD finger protein 21B</fullName>
    </submittedName>
</protein>
<evidence type="ECO:0000256" key="2">
    <source>
        <dbReference type="ARBA" id="ARBA00022771"/>
    </source>
</evidence>
<organism evidence="7 8">
    <name type="scientific">Rattus norvegicus</name>
    <name type="common">Rat</name>
    <dbReference type="NCBI Taxonomy" id="10116"/>
    <lineage>
        <taxon>Eukaryota</taxon>
        <taxon>Metazoa</taxon>
        <taxon>Chordata</taxon>
        <taxon>Craniata</taxon>
        <taxon>Vertebrata</taxon>
        <taxon>Euteleostomi</taxon>
        <taxon>Mammalia</taxon>
        <taxon>Eutheria</taxon>
        <taxon>Euarchontoglires</taxon>
        <taxon>Glires</taxon>
        <taxon>Rodentia</taxon>
        <taxon>Myomorpha</taxon>
        <taxon>Muroidea</taxon>
        <taxon>Muridae</taxon>
        <taxon>Murinae</taxon>
        <taxon>Rattus</taxon>
    </lineage>
</organism>
<dbReference type="PANTHER" id="PTHR24102:SF18">
    <property type="entry name" value="PHD FINGER PROTEIN 21B"/>
    <property type="match status" value="1"/>
</dbReference>
<feature type="compositionally biased region" description="Basic and acidic residues" evidence="5">
    <location>
        <begin position="67"/>
        <end position="77"/>
    </location>
</feature>
<proteinExistence type="predicted"/>
<reference evidence="7" key="1">
    <citation type="submission" date="2024-01" db="EMBL/GenBank/DDBJ databases">
        <title>GRCr8: a new rat reference genome assembly contstructed from accurate long reads and long range scaffolding.</title>
        <authorList>
            <person name="Doris P.A."/>
            <person name="Kalbfleisch T."/>
            <person name="Li K."/>
            <person name="Howe K."/>
            <person name="Wood J."/>
        </authorList>
    </citation>
    <scope>NUCLEOTIDE SEQUENCE [LARGE SCALE GENOMIC DNA]</scope>
    <source>
        <strain evidence="7">Brown Norway</strain>
    </source>
</reference>
<feature type="region of interest" description="Disordered" evidence="5">
    <location>
        <begin position="118"/>
        <end position="144"/>
    </location>
</feature>
<evidence type="ECO:0000256" key="1">
    <source>
        <dbReference type="ARBA" id="ARBA00022723"/>
    </source>
</evidence>
<dbReference type="Gene3D" id="3.30.40.10">
    <property type="entry name" value="Zinc/RING finger domain, C3HC4 (zinc finger)"/>
    <property type="match status" value="1"/>
</dbReference>
<dbReference type="InterPro" id="IPR013083">
    <property type="entry name" value="Znf_RING/FYVE/PHD"/>
</dbReference>
<dbReference type="InterPro" id="IPR019787">
    <property type="entry name" value="Znf_PHD-finger"/>
</dbReference>
<sequence length="540" mass="58364">MSFARHGLAVFTWLFVRPPSPGTHSYTHSHPHPGLQTCTARGAPPGGLGPRPAPGAAPMRRQPQNGDLKKQLHERQPRIAALSDKQALGSSTAVPVTGPQVSSLQRLAGQGAAVLPQVRPKTLIPDSLPVTPGRDRPPKQPPTFQKATVVSIKNPSPALPTANNTVNHVPTPSSQTQALTEPTAITSPLSSAGVAYAIISTSPSNAATITPSTTVPVASDGIKVQPLLISADKKVIIIQPQVKTQPESSAEPEPPTEEPSQGAQDTKEDQPPSKENPEKIAFMVALGLVTTEHLEEIQSKRQERKRRSTANPAYSGFLETERKRLASSYLHNPLFLTARANEDPCWKGEITHDEFCAACKRGASLQPCGTCSGAYHLSCLDPPLKTAPKGVWVCPKCQRKALKKDEGVPWTGMLAIVHSYVTHKTVKEEEKQKLLQRGSELQSEHQQLEERDRQLASAVKKCLELKTSLLARQRGTQSSLDRIRALLRLIQGEQMLQVAVATTSPTPLLAGAWTKPSTTTTTTTTTTTMRTSLQHPQNHN</sequence>
<keyword evidence="3" id="KW-0862">Zinc</keyword>
<dbReference type="RGD" id="1308739">
    <property type="gene designation" value="Phf21b"/>
</dbReference>
<dbReference type="Ensembl" id="ENSRNOT00000129997.1">
    <property type="protein sequence ID" value="ENSRNOP00000104335.1"/>
    <property type="gene ID" value="ENSRNOG00000013067.8"/>
</dbReference>
<keyword evidence="8" id="KW-1185">Reference proteome</keyword>
<dbReference type="PROSITE" id="PS50016">
    <property type="entry name" value="ZF_PHD_2"/>
    <property type="match status" value="1"/>
</dbReference>
<dbReference type="GeneTree" id="ENSGT00940000161105"/>
<evidence type="ECO:0000313" key="7">
    <source>
        <dbReference type="Ensembl" id="ENSRNOP00000104335.1"/>
    </source>
</evidence>
<feature type="compositionally biased region" description="Low complexity" evidence="5">
    <location>
        <begin position="518"/>
        <end position="528"/>
    </location>
</feature>
<keyword evidence="1" id="KW-0479">Metal-binding</keyword>
<evidence type="ECO:0000259" key="6">
    <source>
        <dbReference type="PROSITE" id="PS50016"/>
    </source>
</evidence>
<evidence type="ECO:0000256" key="5">
    <source>
        <dbReference type="SAM" id="MobiDB-lite"/>
    </source>
</evidence>
<feature type="domain" description="PHD-type" evidence="6">
    <location>
        <begin position="353"/>
        <end position="400"/>
    </location>
</feature>
<dbReference type="SUPFAM" id="SSF57903">
    <property type="entry name" value="FYVE/PHD zinc finger"/>
    <property type="match status" value="1"/>
</dbReference>
<feature type="region of interest" description="Disordered" evidence="5">
    <location>
        <begin position="242"/>
        <end position="275"/>
    </location>
</feature>
<evidence type="ECO:0000313" key="8">
    <source>
        <dbReference type="Proteomes" id="UP000002494"/>
    </source>
</evidence>
<reference evidence="7" key="3">
    <citation type="submission" date="2025-09" db="UniProtKB">
        <authorList>
            <consortium name="Ensembl"/>
        </authorList>
    </citation>
    <scope>IDENTIFICATION</scope>
    <source>
        <strain evidence="7">Brown Norway</strain>
    </source>
</reference>
<keyword evidence="2 4" id="KW-0863">Zinc-finger</keyword>
<dbReference type="PANTHER" id="PTHR24102">
    <property type="entry name" value="PHD FINGER PROTEIN"/>
    <property type="match status" value="1"/>
</dbReference>
<evidence type="ECO:0000256" key="3">
    <source>
        <dbReference type="ARBA" id="ARBA00022833"/>
    </source>
</evidence>
<dbReference type="SMART" id="SM00249">
    <property type="entry name" value="PHD"/>
    <property type="match status" value="1"/>
</dbReference>
<gene>
    <name evidence="7" type="primary">Phf21b</name>
</gene>
<accession>A0ABK0LLJ6</accession>
<feature type="compositionally biased region" description="Basic and acidic residues" evidence="5">
    <location>
        <begin position="265"/>
        <end position="275"/>
    </location>
</feature>
<dbReference type="InterPro" id="IPR001965">
    <property type="entry name" value="Znf_PHD"/>
</dbReference>
<dbReference type="Pfam" id="PF00628">
    <property type="entry name" value="PHD"/>
    <property type="match status" value="1"/>
</dbReference>
<feature type="region of interest" description="Disordered" evidence="5">
    <location>
        <begin position="22"/>
        <end position="77"/>
    </location>
</feature>
<dbReference type="RefSeq" id="XP_008763907.2">
    <property type="nucleotide sequence ID" value="XM_008765685.3"/>
</dbReference>
<feature type="region of interest" description="Disordered" evidence="5">
    <location>
        <begin position="515"/>
        <end position="540"/>
    </location>
</feature>
<name>A0ABK0LLJ6_RAT</name>